<dbReference type="SMART" id="SM00460">
    <property type="entry name" value="TGc"/>
    <property type="match status" value="1"/>
</dbReference>
<keyword evidence="2" id="KW-1133">Transmembrane helix</keyword>
<dbReference type="EMBL" id="CP060635">
    <property type="protein sequence ID" value="QNM08018.1"/>
    <property type="molecule type" value="Genomic_DNA"/>
</dbReference>
<dbReference type="KEGG" id="whj:H9Q79_14145"/>
<evidence type="ECO:0000256" key="1">
    <source>
        <dbReference type="SAM" id="MobiDB-lite"/>
    </source>
</evidence>
<keyword evidence="5" id="KW-1185">Reference proteome</keyword>
<feature type="transmembrane region" description="Helical" evidence="2">
    <location>
        <begin position="34"/>
        <end position="53"/>
    </location>
</feature>
<evidence type="ECO:0000259" key="3">
    <source>
        <dbReference type="SMART" id="SM00460"/>
    </source>
</evidence>
<proteinExistence type="predicted"/>
<protein>
    <recommendedName>
        <fullName evidence="3">Transglutaminase-like domain-containing protein</fullName>
    </recommendedName>
</protein>
<sequence>MGKSEDRSIRLTPGRYRAGRDNGKISGNPWNSVWYLYYLIASLSLAFWFSSMMRLDISTGWVTAIVVFWDLWYALVFLSKKTMRILVPVTAAGVAAAVYWQWNEIWRGLAWIANTYAGYIQEHYQYSPGYLEADSEPESLIPVIAAGAAIALFFAAYSIIWKRRARALILMTLVLLCAGLTVNQFPQPVPAVTAVLAAYGITCMKSRGGRDASGCMQAKAGICGLLLAGAVALISYFVISPPLTERMIALHPDVQDFQNRVEARLGNALEDSVFQGNSPFGNWQGMIESGALSNQVARREHVTALRVTAGRRPDQAIYFKGFIGGVYQGKYWQEISDENFNAAAESWNIYEEGQAGEQAKALLQSFPYQWLGASGADQVAFDMELEEVAGDYAYLPYFSSVLNGDSGMPRLLADGEALRNGSSGFEGSLIEDSPLLISPYLYSTVYAGGNEEFQGMSAYEEYVSENYMYVPKDRLDRMKEHVNGRIQAFTGANGYYPTLIEVTDMIREDLSSCSYSLNLGPLPSDVDYTENFFFDQKEGFCTHFASTAVLMYRLSGYPARYVTGYIAKPSEFRENEEGSYTAEVKDESAHAWAEVFVPQLGWVPVEMTPGFSSGGGDAAQAEIGGADPYEAVTIQTPGPTKEETPAPDRTPSGAEIPGAPETKTLERPLPPALPAVLLVLSAAAAAVLVLVLRRMWICMRRNKKFGLRNYSRAVLAIVRETEKMMGSAGYHPPEGLSDADYAKKVQEDFELLEPDEFVRFMELGEHACFSEEMLTAQEVKECLCVYHRLESYFCKKHGNLWKFWWRFIKCY</sequence>
<feature type="transmembrane region" description="Helical" evidence="2">
    <location>
        <begin position="140"/>
        <end position="160"/>
    </location>
</feature>
<name>A0A7G9GB36_9FIRM</name>
<dbReference type="AlphaFoldDB" id="A0A7G9GB36"/>
<evidence type="ECO:0000313" key="4">
    <source>
        <dbReference type="EMBL" id="QNM08018.1"/>
    </source>
</evidence>
<reference evidence="4 5" key="1">
    <citation type="submission" date="2020-08" db="EMBL/GenBank/DDBJ databases">
        <authorList>
            <person name="Liu C."/>
            <person name="Sun Q."/>
        </authorList>
    </citation>
    <scope>NUCLEOTIDE SEQUENCE [LARGE SCALE GENOMIC DNA]</scope>
    <source>
        <strain evidence="4 5">NSJ-29</strain>
    </source>
</reference>
<keyword evidence="2" id="KW-0472">Membrane</keyword>
<feature type="transmembrane region" description="Helical" evidence="2">
    <location>
        <begin position="85"/>
        <end position="102"/>
    </location>
</feature>
<dbReference type="RefSeq" id="WP_249328569.1">
    <property type="nucleotide sequence ID" value="NZ_CP060635.1"/>
</dbReference>
<organism evidence="4 5">
    <name type="scientific">Wansuia hejianensis</name>
    <dbReference type="NCBI Taxonomy" id="2763667"/>
    <lineage>
        <taxon>Bacteria</taxon>
        <taxon>Bacillati</taxon>
        <taxon>Bacillota</taxon>
        <taxon>Clostridia</taxon>
        <taxon>Lachnospirales</taxon>
        <taxon>Lachnospiraceae</taxon>
        <taxon>Wansuia</taxon>
    </lineage>
</organism>
<evidence type="ECO:0000313" key="5">
    <source>
        <dbReference type="Proteomes" id="UP000515860"/>
    </source>
</evidence>
<dbReference type="Gene3D" id="3.10.620.30">
    <property type="match status" value="1"/>
</dbReference>
<dbReference type="Proteomes" id="UP000515860">
    <property type="component" value="Chromosome"/>
</dbReference>
<feature type="transmembrane region" description="Helical" evidence="2">
    <location>
        <begin position="672"/>
        <end position="692"/>
    </location>
</feature>
<dbReference type="PANTHER" id="PTHR42736:SF1">
    <property type="entry name" value="PROTEIN-GLUTAMINE GAMMA-GLUTAMYLTRANSFERASE"/>
    <property type="match status" value="1"/>
</dbReference>
<feature type="transmembrane region" description="Helical" evidence="2">
    <location>
        <begin position="220"/>
        <end position="239"/>
    </location>
</feature>
<dbReference type="SUPFAM" id="SSF54001">
    <property type="entry name" value="Cysteine proteinases"/>
    <property type="match status" value="1"/>
</dbReference>
<feature type="domain" description="Transglutaminase-like" evidence="3">
    <location>
        <begin position="533"/>
        <end position="609"/>
    </location>
</feature>
<gene>
    <name evidence="4" type="ORF">H9Q79_14145</name>
</gene>
<feature type="transmembrane region" description="Helical" evidence="2">
    <location>
        <begin position="59"/>
        <end position="78"/>
    </location>
</feature>
<dbReference type="Pfam" id="PF01841">
    <property type="entry name" value="Transglut_core"/>
    <property type="match status" value="1"/>
</dbReference>
<accession>A0A7G9GB36</accession>
<dbReference type="InterPro" id="IPR038765">
    <property type="entry name" value="Papain-like_cys_pep_sf"/>
</dbReference>
<feature type="region of interest" description="Disordered" evidence="1">
    <location>
        <begin position="633"/>
        <end position="667"/>
    </location>
</feature>
<dbReference type="InterPro" id="IPR052901">
    <property type="entry name" value="Bact_TGase-like"/>
</dbReference>
<keyword evidence="2" id="KW-0812">Transmembrane</keyword>
<dbReference type="PANTHER" id="PTHR42736">
    <property type="entry name" value="PROTEIN-GLUTAMINE GAMMA-GLUTAMYLTRANSFERASE"/>
    <property type="match status" value="1"/>
</dbReference>
<evidence type="ECO:0000256" key="2">
    <source>
        <dbReference type="SAM" id="Phobius"/>
    </source>
</evidence>
<dbReference type="InterPro" id="IPR002931">
    <property type="entry name" value="Transglutaminase-like"/>
</dbReference>